<gene>
    <name evidence="1" type="ORF">INF37_03995</name>
</gene>
<accession>A0ABR9R902</accession>
<organism evidence="1 2">
    <name type="scientific">Pseudoflavonifractor gallinarum</name>
    <dbReference type="NCBI Taxonomy" id="2779352"/>
    <lineage>
        <taxon>Bacteria</taxon>
        <taxon>Bacillati</taxon>
        <taxon>Bacillota</taxon>
        <taxon>Clostridia</taxon>
        <taxon>Eubacteriales</taxon>
        <taxon>Oscillospiraceae</taxon>
        <taxon>Pseudoflavonifractor</taxon>
    </lineage>
</organism>
<evidence type="ECO:0000313" key="1">
    <source>
        <dbReference type="EMBL" id="MBE5055160.1"/>
    </source>
</evidence>
<evidence type="ECO:0008006" key="3">
    <source>
        <dbReference type="Google" id="ProtNLM"/>
    </source>
</evidence>
<dbReference type="RefSeq" id="WP_193536575.1">
    <property type="nucleotide sequence ID" value="NZ_JADCKF010000003.1"/>
</dbReference>
<reference evidence="1 2" key="1">
    <citation type="submission" date="2020-10" db="EMBL/GenBank/DDBJ databases">
        <title>ChiBAC.</title>
        <authorList>
            <person name="Zenner C."/>
            <person name="Hitch T.C.A."/>
            <person name="Clavel T."/>
        </authorList>
    </citation>
    <scope>NUCLEOTIDE SEQUENCE [LARGE SCALE GENOMIC DNA]</scope>
    <source>
        <strain evidence="1 2">DSM 107456</strain>
    </source>
</reference>
<dbReference type="Proteomes" id="UP000806211">
    <property type="component" value="Unassembled WGS sequence"/>
</dbReference>
<evidence type="ECO:0000313" key="2">
    <source>
        <dbReference type="Proteomes" id="UP000806211"/>
    </source>
</evidence>
<protein>
    <recommendedName>
        <fullName evidence="3">RNA methyltransferase</fullName>
    </recommendedName>
</protein>
<proteinExistence type="predicted"/>
<sequence>MATYKEIQGYVKETYGFLPKTCWIAHMKELCGIPVENAPNRISPSHREKPCPPEKMPYIKEAFQHFGMI</sequence>
<name>A0ABR9R902_9FIRM</name>
<dbReference type="EMBL" id="JADCKF010000003">
    <property type="protein sequence ID" value="MBE5055160.1"/>
    <property type="molecule type" value="Genomic_DNA"/>
</dbReference>
<comment type="caution">
    <text evidence="1">The sequence shown here is derived from an EMBL/GenBank/DDBJ whole genome shotgun (WGS) entry which is preliminary data.</text>
</comment>
<keyword evidence="2" id="KW-1185">Reference proteome</keyword>